<evidence type="ECO:0000313" key="3">
    <source>
        <dbReference type="Proteomes" id="UP000054560"/>
    </source>
</evidence>
<accession>A0A0L0FCH7</accession>
<evidence type="ECO:0000259" key="1">
    <source>
        <dbReference type="Pfam" id="PF01266"/>
    </source>
</evidence>
<name>A0A0L0FCH7_9EUKA</name>
<reference evidence="2 3" key="1">
    <citation type="submission" date="2011-02" db="EMBL/GenBank/DDBJ databases">
        <title>The Genome Sequence of Sphaeroforma arctica JP610.</title>
        <authorList>
            <consortium name="The Broad Institute Genome Sequencing Platform"/>
            <person name="Russ C."/>
            <person name="Cuomo C."/>
            <person name="Young S.K."/>
            <person name="Zeng Q."/>
            <person name="Gargeya S."/>
            <person name="Alvarado L."/>
            <person name="Berlin A."/>
            <person name="Chapman S.B."/>
            <person name="Chen Z."/>
            <person name="Freedman E."/>
            <person name="Gellesch M."/>
            <person name="Goldberg J."/>
            <person name="Griggs A."/>
            <person name="Gujja S."/>
            <person name="Heilman E."/>
            <person name="Heiman D."/>
            <person name="Howarth C."/>
            <person name="Mehta T."/>
            <person name="Neiman D."/>
            <person name="Pearson M."/>
            <person name="Roberts A."/>
            <person name="Saif S."/>
            <person name="Shea T."/>
            <person name="Shenoy N."/>
            <person name="Sisk P."/>
            <person name="Stolte C."/>
            <person name="Sykes S."/>
            <person name="White J."/>
            <person name="Yandava C."/>
            <person name="Burger G."/>
            <person name="Gray M.W."/>
            <person name="Holland P.W.H."/>
            <person name="King N."/>
            <person name="Lang F.B.F."/>
            <person name="Roger A.J."/>
            <person name="Ruiz-Trillo I."/>
            <person name="Haas B."/>
            <person name="Nusbaum C."/>
            <person name="Birren B."/>
        </authorList>
    </citation>
    <scope>NUCLEOTIDE SEQUENCE [LARGE SCALE GENOMIC DNA]</scope>
    <source>
        <strain evidence="2 3">JP610</strain>
    </source>
</reference>
<dbReference type="OrthoDB" id="498204at2759"/>
<dbReference type="InterPro" id="IPR006076">
    <property type="entry name" value="FAD-dep_OxRdtase"/>
</dbReference>
<dbReference type="InterPro" id="IPR036188">
    <property type="entry name" value="FAD/NAD-bd_sf"/>
</dbReference>
<dbReference type="Pfam" id="PF01266">
    <property type="entry name" value="DAO"/>
    <property type="match status" value="1"/>
</dbReference>
<proteinExistence type="predicted"/>
<gene>
    <name evidence="2" type="ORF">SARC_13660</name>
</gene>
<evidence type="ECO:0000313" key="2">
    <source>
        <dbReference type="EMBL" id="KNC73783.1"/>
    </source>
</evidence>
<feature type="domain" description="FAD dependent oxidoreductase" evidence="1">
    <location>
        <begin position="2"/>
        <end position="94"/>
    </location>
</feature>
<dbReference type="EMBL" id="KQ245157">
    <property type="protein sequence ID" value="KNC73783.1"/>
    <property type="molecule type" value="Genomic_DNA"/>
</dbReference>
<dbReference type="Gene3D" id="3.30.9.10">
    <property type="entry name" value="D-Amino Acid Oxidase, subunit A, domain 2"/>
    <property type="match status" value="1"/>
</dbReference>
<dbReference type="AlphaFoldDB" id="A0A0L0FCH7"/>
<sequence length="144" mass="15599">MGVKFRAGVYVQGVLLHGDHNEQVRGLQTSEGVIEFDPATTDVVVAAGSWTPLLLRKLGLYVPVYPMKGYSLLTDLGDIEASPSQLHLPRGVVVDGPVWSVKYHNELRVTSIGKTSGRGGKTGHPFNYILGEVVRSCVSPREVT</sequence>
<dbReference type="GeneID" id="25914164"/>
<dbReference type="Gene3D" id="3.50.50.60">
    <property type="entry name" value="FAD/NAD(P)-binding domain"/>
    <property type="match status" value="1"/>
</dbReference>
<organism evidence="2 3">
    <name type="scientific">Sphaeroforma arctica JP610</name>
    <dbReference type="NCBI Taxonomy" id="667725"/>
    <lineage>
        <taxon>Eukaryota</taxon>
        <taxon>Ichthyosporea</taxon>
        <taxon>Ichthyophonida</taxon>
        <taxon>Sphaeroforma</taxon>
    </lineage>
</organism>
<dbReference type="Proteomes" id="UP000054560">
    <property type="component" value="Unassembled WGS sequence"/>
</dbReference>
<keyword evidence="3" id="KW-1185">Reference proteome</keyword>
<protein>
    <recommendedName>
        <fullName evidence="1">FAD dependent oxidoreductase domain-containing protein</fullName>
    </recommendedName>
</protein>
<dbReference type="SUPFAM" id="SSF51905">
    <property type="entry name" value="FAD/NAD(P)-binding domain"/>
    <property type="match status" value="1"/>
</dbReference>
<dbReference type="RefSeq" id="XP_014147685.1">
    <property type="nucleotide sequence ID" value="XM_014292210.1"/>
</dbReference>